<dbReference type="HAMAP" id="MF_00601">
    <property type="entry name" value="EutC"/>
    <property type="match status" value="1"/>
</dbReference>
<accession>A0A2U1K7C7</accession>
<dbReference type="GO" id="GO:0009350">
    <property type="term" value="C:ethanolamine ammonia-lyase complex"/>
    <property type="evidence" value="ECO:0007669"/>
    <property type="project" value="UniProtKB-UniRule"/>
</dbReference>
<dbReference type="OrthoDB" id="114248at2"/>
<dbReference type="GO" id="GO:0046336">
    <property type="term" value="P:ethanolamine catabolic process"/>
    <property type="evidence" value="ECO:0007669"/>
    <property type="project" value="UniProtKB-UniRule"/>
</dbReference>
<dbReference type="Gene3D" id="3.40.50.11240">
    <property type="entry name" value="Ethanolamine ammonia-lyase light chain (EutC)"/>
    <property type="match status" value="1"/>
</dbReference>
<organism evidence="10 11">
    <name type="scientific">Pueribacillus theae</name>
    <dbReference type="NCBI Taxonomy" id="2171751"/>
    <lineage>
        <taxon>Bacteria</taxon>
        <taxon>Bacillati</taxon>
        <taxon>Bacillota</taxon>
        <taxon>Bacilli</taxon>
        <taxon>Bacillales</taxon>
        <taxon>Bacillaceae</taxon>
        <taxon>Pueribacillus</taxon>
    </lineage>
</organism>
<name>A0A2U1K7C7_9BACI</name>
<dbReference type="InterPro" id="IPR042251">
    <property type="entry name" value="EutC_C"/>
</dbReference>
<evidence type="ECO:0000256" key="1">
    <source>
        <dbReference type="ARBA" id="ARBA00022628"/>
    </source>
</evidence>
<feature type="binding site" evidence="8">
    <location>
        <position position="270"/>
    </location>
    <ligand>
        <name>adenosylcob(III)alamin</name>
        <dbReference type="ChEBI" id="CHEBI:18408"/>
    </ligand>
</feature>
<feature type="binding site" evidence="8">
    <location>
        <position position="249"/>
    </location>
    <ligand>
        <name>adenosylcob(III)alamin</name>
        <dbReference type="ChEBI" id="CHEBI:18408"/>
    </ligand>
</feature>
<dbReference type="PANTHER" id="PTHR39330">
    <property type="entry name" value="ETHANOLAMINE AMMONIA-LYASE LIGHT CHAIN"/>
    <property type="match status" value="1"/>
</dbReference>
<dbReference type="InterPro" id="IPR009246">
    <property type="entry name" value="EutC"/>
</dbReference>
<protein>
    <recommendedName>
        <fullName evidence="7 8">Ethanolamine ammonia-lyase small subunit</fullName>
        <shortName evidence="8">EAL small subunit</shortName>
        <ecNumber evidence="6 8">4.3.1.7</ecNumber>
    </recommendedName>
</protein>
<dbReference type="InterPro" id="IPR042255">
    <property type="entry name" value="EutC_N"/>
</dbReference>
<comment type="similarity">
    <text evidence="8">Belongs to the EutC family.</text>
</comment>
<dbReference type="GO" id="GO:0031419">
    <property type="term" value="F:cobalamin binding"/>
    <property type="evidence" value="ECO:0007669"/>
    <property type="project" value="UniProtKB-UniRule"/>
</dbReference>
<sequence>MDRELVEKVTKMILSKMSESGIRRDETRDVTVKFWNHGTPKPEVTNLTTPPFQPFQDESNDKPTVKLYNNKTVEAEKEKSSSDKRKENTTDDMIENTIGIENPIHPDELMNLVNKTPARIGIGRAGLRPKTKTWLKFRFDHAAAVDAVYGHVDEEILKKLNLFSVNTKVDDKEVYIRRPDFGRKLSDEAKQLLEQKCIKSPTVQIIVSDGLSSKAIDKNIEDVYLSLGQSLKSQGIDVGTPFFINKGRVAVMDEVGELLKPKVVVLLIGERPGLVSAESLSAYLCYEPRIGTIEADRMVISNIHRGGIPPVEAGAYLGTVVQKILKYEASGVGLVQREG</sequence>
<proteinExistence type="inferred from homology"/>
<evidence type="ECO:0000256" key="8">
    <source>
        <dbReference type="HAMAP-Rule" id="MF_00601"/>
    </source>
</evidence>
<dbReference type="Proteomes" id="UP000245998">
    <property type="component" value="Unassembled WGS sequence"/>
</dbReference>
<dbReference type="EC" id="4.3.1.7" evidence="6 8"/>
<keyword evidence="11" id="KW-1185">Reference proteome</keyword>
<dbReference type="GO" id="GO:0008851">
    <property type="term" value="F:ethanolamine ammonia-lyase activity"/>
    <property type="evidence" value="ECO:0007669"/>
    <property type="project" value="UniProtKB-UniRule"/>
</dbReference>
<reference evidence="10 11" key="1">
    <citation type="submission" date="2018-04" db="EMBL/GenBank/DDBJ databases">
        <title>Camelliibacillus theae gen. nov., sp. nov., isolated from Pu'er tea.</title>
        <authorList>
            <person name="Niu L."/>
        </authorList>
    </citation>
    <scope>NUCLEOTIDE SEQUENCE [LARGE SCALE GENOMIC DNA]</scope>
    <source>
        <strain evidence="10 11">T8</strain>
    </source>
</reference>
<evidence type="ECO:0000256" key="2">
    <source>
        <dbReference type="ARBA" id="ARBA00023239"/>
    </source>
</evidence>
<keyword evidence="2 8" id="KW-0456">Lyase</keyword>
<comment type="subcellular location">
    <subcellularLocation>
        <location evidence="8">Bacterial microcompartment</location>
    </subcellularLocation>
</comment>
<evidence type="ECO:0000256" key="3">
    <source>
        <dbReference type="ARBA" id="ARBA00023285"/>
    </source>
</evidence>
<comment type="caution">
    <text evidence="10">The sequence shown here is derived from an EMBL/GenBank/DDBJ whole genome shotgun (WGS) entry which is preliminary data.</text>
</comment>
<dbReference type="EMBL" id="QCZG01000003">
    <property type="protein sequence ID" value="PWA13059.1"/>
    <property type="molecule type" value="Genomic_DNA"/>
</dbReference>
<keyword evidence="1 8" id="KW-0846">Cobalamin</keyword>
<dbReference type="Pfam" id="PF05985">
    <property type="entry name" value="EutC"/>
    <property type="match status" value="1"/>
</dbReference>
<dbReference type="NCBIfam" id="NF003971">
    <property type="entry name" value="PRK05465.1"/>
    <property type="match status" value="1"/>
</dbReference>
<evidence type="ECO:0000313" key="10">
    <source>
        <dbReference type="EMBL" id="PWA13059.1"/>
    </source>
</evidence>
<evidence type="ECO:0000256" key="5">
    <source>
        <dbReference type="ARBA" id="ARBA00052081"/>
    </source>
</evidence>
<evidence type="ECO:0000256" key="4">
    <source>
        <dbReference type="ARBA" id="ARBA00024446"/>
    </source>
</evidence>
<dbReference type="PANTHER" id="PTHR39330:SF1">
    <property type="entry name" value="ETHANOLAMINE AMMONIA-LYASE SMALL SUBUNIT"/>
    <property type="match status" value="1"/>
</dbReference>
<comment type="pathway">
    <text evidence="8">Amine and polyamine degradation; ethanolamine degradation.</text>
</comment>
<comment type="catalytic activity">
    <reaction evidence="5 8">
        <text>ethanolamine = acetaldehyde + NH4(+)</text>
        <dbReference type="Rhea" id="RHEA:15313"/>
        <dbReference type="ChEBI" id="CHEBI:15343"/>
        <dbReference type="ChEBI" id="CHEBI:28938"/>
        <dbReference type="ChEBI" id="CHEBI:57603"/>
        <dbReference type="EC" id="4.3.1.7"/>
    </reaction>
</comment>
<evidence type="ECO:0000256" key="7">
    <source>
        <dbReference type="ARBA" id="ARBA00069181"/>
    </source>
</evidence>
<evidence type="ECO:0000256" key="9">
    <source>
        <dbReference type="SAM" id="MobiDB-lite"/>
    </source>
</evidence>
<comment type="function">
    <text evidence="8">Catalyzes the deamination of various vicinal amino-alcohols to oxo compounds. Allows this organism to utilize ethanolamine as the sole source of nitrogen and carbon in the presence of external vitamin B12.</text>
</comment>
<keyword evidence="4 8" id="KW-1283">Bacterial microcompartment</keyword>
<feature type="region of interest" description="Disordered" evidence="9">
    <location>
        <begin position="37"/>
        <end position="65"/>
    </location>
</feature>
<dbReference type="Gene3D" id="1.10.30.40">
    <property type="entry name" value="Ethanolamine ammonia-lyase light chain (EutC), N-terminal domain"/>
    <property type="match status" value="1"/>
</dbReference>
<dbReference type="RefSeq" id="WP_116553345.1">
    <property type="nucleotide sequence ID" value="NZ_QCZG01000003.1"/>
</dbReference>
<dbReference type="GO" id="GO:0031471">
    <property type="term" value="C:ethanolamine degradation polyhedral organelle"/>
    <property type="evidence" value="ECO:0007669"/>
    <property type="project" value="UniProtKB-UniRule"/>
</dbReference>
<dbReference type="GO" id="GO:0006520">
    <property type="term" value="P:amino acid metabolic process"/>
    <property type="evidence" value="ECO:0007669"/>
    <property type="project" value="InterPro"/>
</dbReference>
<dbReference type="AlphaFoldDB" id="A0A2U1K7C7"/>
<evidence type="ECO:0000313" key="11">
    <source>
        <dbReference type="Proteomes" id="UP000245998"/>
    </source>
</evidence>
<comment type="subunit">
    <text evidence="8">The basic unit is a heterodimer which dimerizes to form tetramers. The heterotetramers trimerize; 6 large subunits form a core ring with 6 small subunits projecting outwards.</text>
</comment>
<dbReference type="FunFam" id="3.40.50.11240:FF:000001">
    <property type="entry name" value="Ethanolamine ammonia-lyase light chain"/>
    <property type="match status" value="1"/>
</dbReference>
<dbReference type="UniPathway" id="UPA00560"/>
<gene>
    <name evidence="8" type="primary">eutC</name>
    <name evidence="10" type="ORF">DCC39_02705</name>
</gene>
<comment type="cofactor">
    <cofactor evidence="8">
        <name>adenosylcob(III)alamin</name>
        <dbReference type="ChEBI" id="CHEBI:18408"/>
    </cofactor>
    <text evidence="8">Binds between the large and small subunits.</text>
</comment>
<evidence type="ECO:0000256" key="6">
    <source>
        <dbReference type="ARBA" id="ARBA00067005"/>
    </source>
</evidence>
<keyword evidence="3 8" id="KW-0170">Cobalt</keyword>